<dbReference type="AlphaFoldDB" id="A0A316VID9"/>
<feature type="region of interest" description="Disordered" evidence="19">
    <location>
        <begin position="345"/>
        <end position="377"/>
    </location>
</feature>
<evidence type="ECO:0000256" key="9">
    <source>
        <dbReference type="ARBA" id="ARBA00022776"/>
    </source>
</evidence>
<keyword evidence="5" id="KW-0158">Chromosome</keyword>
<dbReference type="Proteomes" id="UP000245771">
    <property type="component" value="Unassembled WGS sequence"/>
</dbReference>
<keyword evidence="16" id="KW-0137">Centromere</keyword>
<evidence type="ECO:0000256" key="8">
    <source>
        <dbReference type="ARBA" id="ARBA00022701"/>
    </source>
</evidence>
<evidence type="ECO:0000256" key="1">
    <source>
        <dbReference type="ARBA" id="ARBA00004123"/>
    </source>
</evidence>
<keyword evidence="21" id="KW-1185">Reference proteome</keyword>
<dbReference type="GeneID" id="37020485"/>
<feature type="compositionally biased region" description="Basic and acidic residues" evidence="19">
    <location>
        <begin position="347"/>
        <end position="358"/>
    </location>
</feature>
<dbReference type="GO" id="GO:0051301">
    <property type="term" value="P:cell division"/>
    <property type="evidence" value="ECO:0007669"/>
    <property type="project" value="UniProtKB-KW"/>
</dbReference>
<name>A0A316VID9_9BASI</name>
<evidence type="ECO:0000313" key="20">
    <source>
        <dbReference type="EMBL" id="PWN35275.1"/>
    </source>
</evidence>
<evidence type="ECO:0000256" key="10">
    <source>
        <dbReference type="ARBA" id="ARBA00022829"/>
    </source>
</evidence>
<comment type="similarity">
    <text evidence="4">Belongs to the DASH complex SPC34 family.</text>
</comment>
<evidence type="ECO:0000313" key="21">
    <source>
        <dbReference type="Proteomes" id="UP000245771"/>
    </source>
</evidence>
<evidence type="ECO:0000256" key="7">
    <source>
        <dbReference type="ARBA" id="ARBA00022618"/>
    </source>
</evidence>
<dbReference type="EMBL" id="KZ819603">
    <property type="protein sequence ID" value="PWN35275.1"/>
    <property type="molecule type" value="Genomic_DNA"/>
</dbReference>
<evidence type="ECO:0000256" key="19">
    <source>
        <dbReference type="SAM" id="MobiDB-lite"/>
    </source>
</evidence>
<dbReference type="GO" id="GO:0008608">
    <property type="term" value="P:attachment of spindle microtubules to kinetochore"/>
    <property type="evidence" value="ECO:0007669"/>
    <property type="project" value="InterPro"/>
</dbReference>
<evidence type="ECO:0000256" key="3">
    <source>
        <dbReference type="ARBA" id="ARBA00004629"/>
    </source>
</evidence>
<keyword evidence="10" id="KW-0159">Chromosome partition</keyword>
<comment type="subcellular location">
    <subcellularLocation>
        <location evidence="3">Chromosome</location>
        <location evidence="3">Centromere</location>
        <location evidence="3">Kinetochore</location>
    </subcellularLocation>
    <subcellularLocation>
        <location evidence="2">Cytoplasm</location>
        <location evidence="2">Cytoskeleton</location>
        <location evidence="2">Spindle</location>
    </subcellularLocation>
    <subcellularLocation>
        <location evidence="1">Nucleus</location>
    </subcellularLocation>
</comment>
<proteinExistence type="inferred from homology"/>
<feature type="region of interest" description="Disordered" evidence="19">
    <location>
        <begin position="232"/>
        <end position="331"/>
    </location>
</feature>
<evidence type="ECO:0000256" key="12">
    <source>
        <dbReference type="ARBA" id="ARBA00023054"/>
    </source>
</evidence>
<protein>
    <recommendedName>
        <fullName evidence="17">DASH complex subunit SPC34</fullName>
    </recommendedName>
    <alternativeName>
        <fullName evidence="18">Outer kinetochore protein SPC34</fullName>
    </alternativeName>
</protein>
<sequence length="556" mass="60162">MAMETHLTTLSATLDAISRIHNKPSRSSSRPFTSAILNTHKLDVLDFIRDADQFEANLFWYPPRTGDAGGSNVAGPSSRSRDDHAKAAVSAPEINVAPRLPEPKAFNPPTPLRKAAKDAEARGLVEFDARTLLKAAQKLTDNYHSVPRARKHIKTLLKKHADLQRTIRELDNSVAENDALIAKVQTNPGLFTSGGRVSKSGDGNASLDIDKIQEDIRREEMEILAIEQTMEDLQEQKKRMKQAPSRSKTATTPRKSSQATPKKTTVPASTSQTKTPTPRSSIGDRTTPRSSVGSKTKAAATPSPRKSATKDKSPAKELHSTPARDITAQVEPIADLADETIRLQPSKRIESEGEENAKVARQSSIDTTVTDERGSAIETSDELERICENIWAMFGDNLRYAAPSTESANVEETIEILQNLSLSKDSNSSPDISTASSNVTGTTAATSGSTISTSALPNAGPPSPTTVIAARILISMLKSAAPHSEDIEELKKDASSWWSTEGSKAYSQASRGDLDMTSLDSGEALAKKSIYELAAKKIIKFRFKGTKRVAQFAAHI</sequence>
<keyword evidence="8" id="KW-0493">Microtubule</keyword>
<feature type="compositionally biased region" description="Low complexity" evidence="19">
    <location>
        <begin position="433"/>
        <end position="455"/>
    </location>
</feature>
<feature type="compositionally biased region" description="Polar residues" evidence="19">
    <location>
        <begin position="244"/>
        <end position="294"/>
    </location>
</feature>
<feature type="compositionally biased region" description="Basic and acidic residues" evidence="19">
    <location>
        <begin position="308"/>
        <end position="319"/>
    </location>
</feature>
<keyword evidence="9" id="KW-0498">Mitosis</keyword>
<keyword evidence="11" id="KW-0995">Kinetochore</keyword>
<evidence type="ECO:0000256" key="17">
    <source>
        <dbReference type="ARBA" id="ARBA00044112"/>
    </source>
</evidence>
<feature type="region of interest" description="Disordered" evidence="19">
    <location>
        <begin position="65"/>
        <end position="115"/>
    </location>
</feature>
<evidence type="ECO:0000256" key="15">
    <source>
        <dbReference type="ARBA" id="ARBA00023306"/>
    </source>
</evidence>
<evidence type="ECO:0000256" key="13">
    <source>
        <dbReference type="ARBA" id="ARBA00023212"/>
    </source>
</evidence>
<keyword evidence="13" id="KW-0206">Cytoskeleton</keyword>
<feature type="compositionally biased region" description="Polar residues" evidence="19">
    <location>
        <begin position="423"/>
        <end position="432"/>
    </location>
</feature>
<organism evidence="20 21">
    <name type="scientific">Meira miltonrushii</name>
    <dbReference type="NCBI Taxonomy" id="1280837"/>
    <lineage>
        <taxon>Eukaryota</taxon>
        <taxon>Fungi</taxon>
        <taxon>Dikarya</taxon>
        <taxon>Basidiomycota</taxon>
        <taxon>Ustilaginomycotina</taxon>
        <taxon>Exobasidiomycetes</taxon>
        <taxon>Exobasidiales</taxon>
        <taxon>Brachybasidiaceae</taxon>
        <taxon>Meira</taxon>
    </lineage>
</organism>
<gene>
    <name evidence="20" type="ORF">FA14DRAFT_160494</name>
</gene>
<dbReference type="RefSeq" id="XP_025355577.1">
    <property type="nucleotide sequence ID" value="XM_025498704.1"/>
</dbReference>
<keyword evidence="7" id="KW-0132">Cell division</keyword>
<dbReference type="InParanoid" id="A0A316VID9"/>
<reference evidence="20 21" key="1">
    <citation type="journal article" date="2018" name="Mol. Biol. Evol.">
        <title>Broad Genomic Sampling Reveals a Smut Pathogenic Ancestry of the Fungal Clade Ustilaginomycotina.</title>
        <authorList>
            <person name="Kijpornyongpan T."/>
            <person name="Mondo S.J."/>
            <person name="Barry K."/>
            <person name="Sandor L."/>
            <person name="Lee J."/>
            <person name="Lipzen A."/>
            <person name="Pangilinan J."/>
            <person name="LaButti K."/>
            <person name="Hainaut M."/>
            <person name="Henrissat B."/>
            <person name="Grigoriev I.V."/>
            <person name="Spatafora J.W."/>
            <person name="Aime M.C."/>
        </authorList>
    </citation>
    <scope>NUCLEOTIDE SEQUENCE [LARGE SCALE GENOMIC DNA]</scope>
    <source>
        <strain evidence="20 21">MCA 3882</strain>
    </source>
</reference>
<dbReference type="Pfam" id="PF08657">
    <property type="entry name" value="DASH_Spc34"/>
    <property type="match status" value="1"/>
</dbReference>
<keyword evidence="15" id="KW-0131">Cell cycle</keyword>
<dbReference type="OrthoDB" id="3365304at2759"/>
<evidence type="ECO:0000256" key="16">
    <source>
        <dbReference type="ARBA" id="ARBA00023328"/>
    </source>
</evidence>
<accession>A0A316VID9</accession>
<dbReference type="GO" id="GO:0042729">
    <property type="term" value="C:DASH complex"/>
    <property type="evidence" value="ECO:0007669"/>
    <property type="project" value="InterPro"/>
</dbReference>
<dbReference type="GO" id="GO:0005876">
    <property type="term" value="C:spindle microtubule"/>
    <property type="evidence" value="ECO:0007669"/>
    <property type="project" value="InterPro"/>
</dbReference>
<keyword evidence="6" id="KW-0963">Cytoplasm</keyword>
<keyword evidence="12" id="KW-0175">Coiled coil</keyword>
<dbReference type="InterPro" id="IPR013966">
    <property type="entry name" value="Spc34"/>
</dbReference>
<evidence type="ECO:0000256" key="18">
    <source>
        <dbReference type="ARBA" id="ARBA00044346"/>
    </source>
</evidence>
<keyword evidence="14" id="KW-0539">Nucleus</keyword>
<evidence type="ECO:0000256" key="4">
    <source>
        <dbReference type="ARBA" id="ARBA00008491"/>
    </source>
</evidence>
<evidence type="ECO:0000256" key="14">
    <source>
        <dbReference type="ARBA" id="ARBA00023242"/>
    </source>
</evidence>
<feature type="region of interest" description="Disordered" evidence="19">
    <location>
        <begin position="423"/>
        <end position="462"/>
    </location>
</feature>
<evidence type="ECO:0000256" key="2">
    <source>
        <dbReference type="ARBA" id="ARBA00004186"/>
    </source>
</evidence>
<evidence type="ECO:0000256" key="11">
    <source>
        <dbReference type="ARBA" id="ARBA00022838"/>
    </source>
</evidence>
<evidence type="ECO:0000256" key="6">
    <source>
        <dbReference type="ARBA" id="ARBA00022490"/>
    </source>
</evidence>
<evidence type="ECO:0000256" key="5">
    <source>
        <dbReference type="ARBA" id="ARBA00022454"/>
    </source>
</evidence>